<sequence>MSDGTIYLSDGRADVVANDAGDRVTPAVVAYTENEEVVGLAAKQSRIRNISNTVMKVKQILGRSQKCGPWTWLLNN</sequence>
<dbReference type="FunFam" id="3.30.420.40:FF:000028">
    <property type="entry name" value="heat shock 70 kDa protein-like"/>
    <property type="match status" value="1"/>
</dbReference>
<dbReference type="Proteomes" id="UP000386466">
    <property type="component" value="Unassembled WGS sequence"/>
</dbReference>
<evidence type="ECO:0000256" key="3">
    <source>
        <dbReference type="ARBA" id="ARBA00022840"/>
    </source>
</evidence>
<evidence type="ECO:0000313" key="5">
    <source>
        <dbReference type="Proteomes" id="UP000386466"/>
    </source>
</evidence>
<keyword evidence="3" id="KW-0067">ATP-binding</keyword>
<dbReference type="Gene3D" id="3.30.420.40">
    <property type="match status" value="1"/>
</dbReference>
<dbReference type="SUPFAM" id="SSF53067">
    <property type="entry name" value="Actin-like ATPase domain"/>
    <property type="match status" value="1"/>
</dbReference>
<evidence type="ECO:0000256" key="2">
    <source>
        <dbReference type="ARBA" id="ARBA00022741"/>
    </source>
</evidence>
<gene>
    <name evidence="4" type="ORF">LYPA_23C013295</name>
</gene>
<comment type="similarity">
    <text evidence="1">Belongs to the heat shock protein 70 family.</text>
</comment>
<dbReference type="Pfam" id="PF00012">
    <property type="entry name" value="HSP70"/>
    <property type="match status" value="1"/>
</dbReference>
<dbReference type="InterPro" id="IPR043129">
    <property type="entry name" value="ATPase_NBD"/>
</dbReference>
<evidence type="ECO:0000313" key="4">
    <source>
        <dbReference type="EMBL" id="VFV25294.1"/>
    </source>
</evidence>
<keyword evidence="2" id="KW-0547">Nucleotide-binding</keyword>
<dbReference type="Gene3D" id="3.30.30.30">
    <property type="match status" value="1"/>
</dbReference>
<dbReference type="GO" id="GO:0005524">
    <property type="term" value="F:ATP binding"/>
    <property type="evidence" value="ECO:0007669"/>
    <property type="project" value="UniProtKB-KW"/>
</dbReference>
<organism evidence="4 5">
    <name type="scientific">Lynx pardinus</name>
    <name type="common">Iberian lynx</name>
    <name type="synonym">Felis pardina</name>
    <dbReference type="NCBI Taxonomy" id="191816"/>
    <lineage>
        <taxon>Eukaryota</taxon>
        <taxon>Metazoa</taxon>
        <taxon>Chordata</taxon>
        <taxon>Craniata</taxon>
        <taxon>Vertebrata</taxon>
        <taxon>Euteleostomi</taxon>
        <taxon>Mammalia</taxon>
        <taxon>Eutheria</taxon>
        <taxon>Laurasiatheria</taxon>
        <taxon>Carnivora</taxon>
        <taxon>Feliformia</taxon>
        <taxon>Felidae</taxon>
        <taxon>Felinae</taxon>
        <taxon>Lynx</taxon>
    </lineage>
</organism>
<evidence type="ECO:0000256" key="1">
    <source>
        <dbReference type="ARBA" id="ARBA00007381"/>
    </source>
</evidence>
<accession>A0A485MZB2</accession>
<dbReference type="AlphaFoldDB" id="A0A485MZB2"/>
<dbReference type="InterPro" id="IPR013126">
    <property type="entry name" value="Hsp_70_fam"/>
</dbReference>
<name>A0A485MZB2_LYNPA</name>
<proteinExistence type="inferred from homology"/>
<dbReference type="GO" id="GO:0140662">
    <property type="term" value="F:ATP-dependent protein folding chaperone"/>
    <property type="evidence" value="ECO:0007669"/>
    <property type="project" value="InterPro"/>
</dbReference>
<protein>
    <submittedName>
        <fullName evidence="4">Hspa14 protein</fullName>
    </submittedName>
</protein>
<reference evidence="4" key="1">
    <citation type="submission" date="2019-01" db="EMBL/GenBank/DDBJ databases">
        <authorList>
            <person name="Alioto T."/>
            <person name="Alioto T."/>
        </authorList>
    </citation>
    <scope>NUCLEOTIDE SEQUENCE [LARGE SCALE GENOMIC DNA]</scope>
</reference>
<keyword evidence="5" id="KW-1185">Reference proteome</keyword>
<dbReference type="EMBL" id="CAAGRJ010007516">
    <property type="protein sequence ID" value="VFV25294.1"/>
    <property type="molecule type" value="Genomic_DNA"/>
</dbReference>